<accession>A0A4Y3PRZ4</accession>
<reference evidence="1 2" key="1">
    <citation type="submission" date="2019-06" db="EMBL/GenBank/DDBJ databases">
        <title>Whole genome shotgun sequence of Brevibacillus parabrevis NBRC 12334.</title>
        <authorList>
            <person name="Hosoyama A."/>
            <person name="Uohara A."/>
            <person name="Ohji S."/>
            <person name="Ichikawa N."/>
        </authorList>
    </citation>
    <scope>NUCLEOTIDE SEQUENCE [LARGE SCALE GENOMIC DNA]</scope>
    <source>
        <strain evidence="1 2">NBRC 12334</strain>
    </source>
</reference>
<evidence type="ECO:0000313" key="1">
    <source>
        <dbReference type="EMBL" id="GEB34726.1"/>
    </source>
</evidence>
<dbReference type="EMBL" id="BJMH01000026">
    <property type="protein sequence ID" value="GEB34726.1"/>
    <property type="molecule type" value="Genomic_DNA"/>
</dbReference>
<keyword evidence="2" id="KW-1185">Reference proteome</keyword>
<proteinExistence type="predicted"/>
<dbReference type="Proteomes" id="UP000316882">
    <property type="component" value="Unassembled WGS sequence"/>
</dbReference>
<organism evidence="1 2">
    <name type="scientific">Brevibacillus parabrevis</name>
    <dbReference type="NCBI Taxonomy" id="54914"/>
    <lineage>
        <taxon>Bacteria</taxon>
        <taxon>Bacillati</taxon>
        <taxon>Bacillota</taxon>
        <taxon>Bacilli</taxon>
        <taxon>Bacillales</taxon>
        <taxon>Paenibacillaceae</taxon>
        <taxon>Brevibacillus</taxon>
    </lineage>
</organism>
<sequence>MMTIADIQDVFFLCGFPYYKQLSIQGQQADCTFYSIHSDYRKKVVLQLTSKAELQHQIALEVIKFWAHDLKALEEQFIEHSLVD</sequence>
<comment type="caution">
    <text evidence="1">The sequence shown here is derived from an EMBL/GenBank/DDBJ whole genome shotgun (WGS) entry which is preliminary data.</text>
</comment>
<dbReference type="RefSeq" id="WP_122964868.1">
    <property type="nucleotide sequence ID" value="NZ_BJMH01000026.1"/>
</dbReference>
<name>A0A4Y3PRZ4_BREPA</name>
<evidence type="ECO:0000313" key="2">
    <source>
        <dbReference type="Proteomes" id="UP000316882"/>
    </source>
</evidence>
<gene>
    <name evidence="1" type="ORF">BPA01_43060</name>
</gene>
<protein>
    <submittedName>
        <fullName evidence="1">Uncharacterized protein</fullName>
    </submittedName>
</protein>
<dbReference type="GeneID" id="87612365"/>
<dbReference type="AlphaFoldDB" id="A0A4Y3PRZ4"/>